<name>A0A0A9CSU2_ARUDO</name>
<proteinExistence type="predicted"/>
<reference evidence="1" key="1">
    <citation type="submission" date="2014-09" db="EMBL/GenBank/DDBJ databases">
        <authorList>
            <person name="Magalhaes I.L.F."/>
            <person name="Oliveira U."/>
            <person name="Santos F.R."/>
            <person name="Vidigal T.H.D.A."/>
            <person name="Brescovit A.D."/>
            <person name="Santos A.J."/>
        </authorList>
    </citation>
    <scope>NUCLEOTIDE SEQUENCE</scope>
    <source>
        <tissue evidence="1">Shoot tissue taken approximately 20 cm above the soil surface</tissue>
    </source>
</reference>
<evidence type="ECO:0000313" key="1">
    <source>
        <dbReference type="EMBL" id="JAD78621.1"/>
    </source>
</evidence>
<dbReference type="EMBL" id="GBRH01219274">
    <property type="protein sequence ID" value="JAD78621.1"/>
    <property type="molecule type" value="Transcribed_RNA"/>
</dbReference>
<sequence length="47" mass="5636">MYHSCSLLDKCHLHFLRKCYSIHSSCRLKSFWLKKTMPICYSDIHAC</sequence>
<reference evidence="1" key="2">
    <citation type="journal article" date="2015" name="Data Brief">
        <title>Shoot transcriptome of the giant reed, Arundo donax.</title>
        <authorList>
            <person name="Barrero R.A."/>
            <person name="Guerrero F.D."/>
            <person name="Moolhuijzen P."/>
            <person name="Goolsby J.A."/>
            <person name="Tidwell J."/>
            <person name="Bellgard S.E."/>
            <person name="Bellgard M.I."/>
        </authorList>
    </citation>
    <scope>NUCLEOTIDE SEQUENCE</scope>
    <source>
        <tissue evidence="1">Shoot tissue taken approximately 20 cm above the soil surface</tissue>
    </source>
</reference>
<protein>
    <submittedName>
        <fullName evidence="1">Uncharacterized protein</fullName>
    </submittedName>
</protein>
<accession>A0A0A9CSU2</accession>
<dbReference type="AlphaFoldDB" id="A0A0A9CSU2"/>
<organism evidence="1">
    <name type="scientific">Arundo donax</name>
    <name type="common">Giant reed</name>
    <name type="synonym">Donax arundinaceus</name>
    <dbReference type="NCBI Taxonomy" id="35708"/>
    <lineage>
        <taxon>Eukaryota</taxon>
        <taxon>Viridiplantae</taxon>
        <taxon>Streptophyta</taxon>
        <taxon>Embryophyta</taxon>
        <taxon>Tracheophyta</taxon>
        <taxon>Spermatophyta</taxon>
        <taxon>Magnoliopsida</taxon>
        <taxon>Liliopsida</taxon>
        <taxon>Poales</taxon>
        <taxon>Poaceae</taxon>
        <taxon>PACMAD clade</taxon>
        <taxon>Arundinoideae</taxon>
        <taxon>Arundineae</taxon>
        <taxon>Arundo</taxon>
    </lineage>
</organism>